<dbReference type="PROSITE" id="PS50111">
    <property type="entry name" value="CHEMOTAXIS_TRANSDUC_2"/>
    <property type="match status" value="1"/>
</dbReference>
<proteinExistence type="inferred from homology"/>
<keyword evidence="5" id="KW-0812">Transmembrane</keyword>
<keyword evidence="3" id="KW-0807">Transducer</keyword>
<evidence type="ECO:0000313" key="8">
    <source>
        <dbReference type="EMBL" id="MFC5548921.1"/>
    </source>
</evidence>
<keyword evidence="5" id="KW-0472">Membrane</keyword>
<feature type="region of interest" description="Disordered" evidence="4">
    <location>
        <begin position="528"/>
        <end position="567"/>
    </location>
</feature>
<comment type="similarity">
    <text evidence="2">Belongs to the methyl-accepting chemotaxis (MCP) protein family.</text>
</comment>
<dbReference type="InterPro" id="IPR004090">
    <property type="entry name" value="Chemotax_Me-accpt_rcpt"/>
</dbReference>
<feature type="transmembrane region" description="Helical" evidence="5">
    <location>
        <begin position="200"/>
        <end position="223"/>
    </location>
</feature>
<evidence type="ECO:0000256" key="2">
    <source>
        <dbReference type="ARBA" id="ARBA00029447"/>
    </source>
</evidence>
<dbReference type="PROSITE" id="PS50885">
    <property type="entry name" value="HAMP"/>
    <property type="match status" value="1"/>
</dbReference>
<dbReference type="SMART" id="SM00304">
    <property type="entry name" value="HAMP"/>
    <property type="match status" value="1"/>
</dbReference>
<reference evidence="9" key="1">
    <citation type="journal article" date="2019" name="Int. J. Syst. Evol. Microbiol.">
        <title>The Global Catalogue of Microorganisms (GCM) 10K type strain sequencing project: providing services to taxonomists for standard genome sequencing and annotation.</title>
        <authorList>
            <consortium name="The Broad Institute Genomics Platform"/>
            <consortium name="The Broad Institute Genome Sequencing Center for Infectious Disease"/>
            <person name="Wu L."/>
            <person name="Ma J."/>
        </authorList>
    </citation>
    <scope>NUCLEOTIDE SEQUENCE [LARGE SCALE GENOMIC DNA]</scope>
    <source>
        <strain evidence="9">CGMCC 4.5798</strain>
    </source>
</reference>
<dbReference type="InterPro" id="IPR003660">
    <property type="entry name" value="HAMP_dom"/>
</dbReference>
<dbReference type="PRINTS" id="PR00260">
    <property type="entry name" value="CHEMTRNSDUCR"/>
</dbReference>
<gene>
    <name evidence="8" type="ORF">ACFPO9_10370</name>
</gene>
<dbReference type="Gene3D" id="6.10.340.10">
    <property type="match status" value="1"/>
</dbReference>
<evidence type="ECO:0000256" key="4">
    <source>
        <dbReference type="SAM" id="MobiDB-lite"/>
    </source>
</evidence>
<dbReference type="PANTHER" id="PTHR43531">
    <property type="entry name" value="PROTEIN ICFG"/>
    <property type="match status" value="1"/>
</dbReference>
<dbReference type="RefSeq" id="WP_379770267.1">
    <property type="nucleotide sequence ID" value="NZ_JBHSMZ010000006.1"/>
</dbReference>
<organism evidence="8 9">
    <name type="scientific">Massilia aerilata</name>
    <dbReference type="NCBI Taxonomy" id="453817"/>
    <lineage>
        <taxon>Bacteria</taxon>
        <taxon>Pseudomonadati</taxon>
        <taxon>Pseudomonadota</taxon>
        <taxon>Betaproteobacteria</taxon>
        <taxon>Burkholderiales</taxon>
        <taxon>Oxalobacteraceae</taxon>
        <taxon>Telluria group</taxon>
        <taxon>Massilia</taxon>
    </lineage>
</organism>
<dbReference type="Pfam" id="PF00015">
    <property type="entry name" value="MCPsignal"/>
    <property type="match status" value="1"/>
</dbReference>
<dbReference type="InterPro" id="IPR051310">
    <property type="entry name" value="MCP_chemotaxis"/>
</dbReference>
<dbReference type="Pfam" id="PF00672">
    <property type="entry name" value="HAMP"/>
    <property type="match status" value="1"/>
</dbReference>
<dbReference type="Gene3D" id="1.10.287.950">
    <property type="entry name" value="Methyl-accepting chemotaxis protein"/>
    <property type="match status" value="1"/>
</dbReference>
<sequence>MTLQFNMLTRLRIGPKLLLAPGVVLVLLVLLSSGAYLAMLRQNDSLDAIVQQRATHMRAAAELVASAQRANAQAYQILTWISGSFPRTRVEPLVRDVQSQQAAIERGFASLTKLARETPPRHREAELRYIEQAASAWRLYVAAVRDVIEIAREDQSISANAMAKAERAFSVVAERLTELSRREQALSEEASDKASEDFRAIAILMPIVILLSIAASLAITMAVRRSLLGEIGAIEAAASSLASGDLTVRTRLDGDDEIATTSRALDDSIRNLNLSLRTILESARSIGSASREIALGRAGLPARAGVRASLEQTTTSMQDLAATMMETAYSARQANRLTEAASTAAQQGGSVVHRLVATLESVRRSATRLDQLGEDIETACSRAGGVALSAAVDAAQGGPQAVSFAQAACEVRALAGRAVAGAREARTLARETMAAIEGGTGIALDAGSSMAILTSSVQAVGDIVNRIGSTSAERAENLAGVNQAIVRMDELTQQGTRMVEDAAMAARSLQEQALSLSQAVASFRLDEAVQTSPEAEQENGAAGALNKRPGSPGHPYLRLASSRRGKD</sequence>
<keyword evidence="9" id="KW-1185">Reference proteome</keyword>
<keyword evidence="5" id="KW-1133">Transmembrane helix</keyword>
<evidence type="ECO:0000256" key="3">
    <source>
        <dbReference type="PROSITE-ProRule" id="PRU00284"/>
    </source>
</evidence>
<feature type="domain" description="HAMP" evidence="7">
    <location>
        <begin position="225"/>
        <end position="277"/>
    </location>
</feature>
<dbReference type="InterPro" id="IPR024478">
    <property type="entry name" value="HlyB_4HB_MCP"/>
</dbReference>
<keyword evidence="1" id="KW-0145">Chemotaxis</keyword>
<dbReference type="EMBL" id="JBHSMZ010000006">
    <property type="protein sequence ID" value="MFC5548921.1"/>
    <property type="molecule type" value="Genomic_DNA"/>
</dbReference>
<comment type="caution">
    <text evidence="8">The sequence shown here is derived from an EMBL/GenBank/DDBJ whole genome shotgun (WGS) entry which is preliminary data.</text>
</comment>
<evidence type="ECO:0000259" key="6">
    <source>
        <dbReference type="PROSITE" id="PS50111"/>
    </source>
</evidence>
<protein>
    <submittedName>
        <fullName evidence="8">Methyl-accepting chemotaxis protein</fullName>
    </submittedName>
</protein>
<accession>A0ABW0RW88</accession>
<evidence type="ECO:0000259" key="7">
    <source>
        <dbReference type="PROSITE" id="PS50885"/>
    </source>
</evidence>
<dbReference type="Proteomes" id="UP001596086">
    <property type="component" value="Unassembled WGS sequence"/>
</dbReference>
<dbReference type="SUPFAM" id="SSF58104">
    <property type="entry name" value="Methyl-accepting chemotaxis protein (MCP) signaling domain"/>
    <property type="match status" value="1"/>
</dbReference>
<dbReference type="Pfam" id="PF12729">
    <property type="entry name" value="4HB_MCP_1"/>
    <property type="match status" value="1"/>
</dbReference>
<feature type="domain" description="Methyl-accepting transducer" evidence="6">
    <location>
        <begin position="308"/>
        <end position="510"/>
    </location>
</feature>
<evidence type="ECO:0000256" key="5">
    <source>
        <dbReference type="SAM" id="Phobius"/>
    </source>
</evidence>
<dbReference type="PANTHER" id="PTHR43531:SF11">
    <property type="entry name" value="METHYL-ACCEPTING CHEMOTAXIS PROTEIN 3"/>
    <property type="match status" value="1"/>
</dbReference>
<dbReference type="InterPro" id="IPR004089">
    <property type="entry name" value="MCPsignal_dom"/>
</dbReference>
<evidence type="ECO:0000313" key="9">
    <source>
        <dbReference type="Proteomes" id="UP001596086"/>
    </source>
</evidence>
<name>A0ABW0RW88_9BURK</name>
<dbReference type="SMART" id="SM00283">
    <property type="entry name" value="MA"/>
    <property type="match status" value="1"/>
</dbReference>
<dbReference type="CDD" id="cd06225">
    <property type="entry name" value="HAMP"/>
    <property type="match status" value="1"/>
</dbReference>
<evidence type="ECO:0000256" key="1">
    <source>
        <dbReference type="ARBA" id="ARBA00022500"/>
    </source>
</evidence>